<sequence>MGSASTARPLPVHQSALAAFSTTWLETSTAAVSVHGELDAANAGEFIRCVSALLPSTERLILDLSAVRFFGTAAFSALHTLGVRAAGHGVNWALIPSREVTRLLRICDPDSALPTHDTLPGALTGVRRGASRFPRLVSDRS</sequence>
<dbReference type="Pfam" id="PF01740">
    <property type="entry name" value="STAS"/>
    <property type="match status" value="1"/>
</dbReference>
<dbReference type="CDD" id="cd07043">
    <property type="entry name" value="STAS_anti-anti-sigma_factors"/>
    <property type="match status" value="1"/>
</dbReference>
<dbReference type="RefSeq" id="WP_062657787.1">
    <property type="nucleotide sequence ID" value="NZ_BCSY01000062.1"/>
</dbReference>
<keyword evidence="3" id="KW-1185">Reference proteome</keyword>
<dbReference type="STRING" id="228230.RMCC_3785"/>
<evidence type="ECO:0000313" key="2">
    <source>
        <dbReference type="EMBL" id="GAS96819.1"/>
    </source>
</evidence>
<dbReference type="EMBL" id="BCSY01000062">
    <property type="protein sequence ID" value="GAS96819.1"/>
    <property type="molecule type" value="Genomic_DNA"/>
</dbReference>
<feature type="domain" description="STAS" evidence="1">
    <location>
        <begin position="32"/>
        <end position="126"/>
    </location>
</feature>
<dbReference type="SUPFAM" id="SSF52091">
    <property type="entry name" value="SpoIIaa-like"/>
    <property type="match status" value="1"/>
</dbReference>
<proteinExistence type="predicted"/>
<gene>
    <name evidence="2" type="ORF">RMCC_3785</name>
</gene>
<dbReference type="AlphaFoldDB" id="A0A100WF67"/>
<comment type="caution">
    <text evidence="2">The sequence shown here is derived from an EMBL/GenBank/DDBJ whole genome shotgun (WGS) entry which is preliminary data.</text>
</comment>
<accession>A0A100WF67</accession>
<organism evidence="2 3">
    <name type="scientific">Mycolicibacterium canariasense</name>
    <name type="common">Mycobacterium canariasense</name>
    <dbReference type="NCBI Taxonomy" id="228230"/>
    <lineage>
        <taxon>Bacteria</taxon>
        <taxon>Bacillati</taxon>
        <taxon>Actinomycetota</taxon>
        <taxon>Actinomycetes</taxon>
        <taxon>Mycobacteriales</taxon>
        <taxon>Mycobacteriaceae</taxon>
        <taxon>Mycolicibacterium</taxon>
    </lineage>
</organism>
<reference evidence="3" key="1">
    <citation type="journal article" date="2016" name="Genome Announc.">
        <title>Draft Genome Sequences of Five Rapidly Growing Mycobacterium Species, M. thermoresistibile, M. fortuitum subsp. acetamidolyticum, M. canariasense, M. brisbanense, and M. novocastrense.</title>
        <authorList>
            <person name="Katahira K."/>
            <person name="Ogura Y."/>
            <person name="Gotoh Y."/>
            <person name="Hayashi T."/>
        </authorList>
    </citation>
    <scope>NUCLEOTIDE SEQUENCE [LARGE SCALE GENOMIC DNA]</scope>
    <source>
        <strain evidence="3">JCM15298</strain>
    </source>
</reference>
<dbReference type="OrthoDB" id="3697150at2"/>
<evidence type="ECO:0000313" key="3">
    <source>
        <dbReference type="Proteomes" id="UP000069443"/>
    </source>
</evidence>
<dbReference type="InterPro" id="IPR036513">
    <property type="entry name" value="STAS_dom_sf"/>
</dbReference>
<dbReference type="Proteomes" id="UP000069443">
    <property type="component" value="Unassembled WGS sequence"/>
</dbReference>
<dbReference type="Gene3D" id="3.30.750.24">
    <property type="entry name" value="STAS domain"/>
    <property type="match status" value="1"/>
</dbReference>
<reference evidence="3" key="2">
    <citation type="submission" date="2016-02" db="EMBL/GenBank/DDBJ databases">
        <title>Draft genome sequence of five rapidly growing Mycobacterium species.</title>
        <authorList>
            <person name="Katahira K."/>
            <person name="Gotou Y."/>
            <person name="Iida K."/>
            <person name="Ogura Y."/>
            <person name="Hayashi T."/>
        </authorList>
    </citation>
    <scope>NUCLEOTIDE SEQUENCE [LARGE SCALE GENOMIC DNA]</scope>
    <source>
        <strain evidence="3">JCM15298</strain>
    </source>
</reference>
<evidence type="ECO:0000259" key="1">
    <source>
        <dbReference type="PROSITE" id="PS50801"/>
    </source>
</evidence>
<protein>
    <submittedName>
        <fullName evidence="2">Anti-anti-sigma regulatory factor</fullName>
    </submittedName>
</protein>
<dbReference type="InterPro" id="IPR002645">
    <property type="entry name" value="STAS_dom"/>
</dbReference>
<dbReference type="PROSITE" id="PS50801">
    <property type="entry name" value="STAS"/>
    <property type="match status" value="1"/>
</dbReference>
<name>A0A100WF67_MYCCR</name>